<dbReference type="GO" id="GO:0004930">
    <property type="term" value="F:G protein-coupled receptor activity"/>
    <property type="evidence" value="ECO:0007669"/>
    <property type="project" value="UniProtKB-KW"/>
</dbReference>
<dbReference type="PROSITE" id="PS50262">
    <property type="entry name" value="G_PROTEIN_RECEP_F1_2"/>
    <property type="match status" value="1"/>
</dbReference>
<feature type="transmembrane region" description="Helical" evidence="9">
    <location>
        <begin position="186"/>
        <end position="209"/>
    </location>
</feature>
<dbReference type="PRINTS" id="PR00237">
    <property type="entry name" value="GPCRRHODOPSN"/>
</dbReference>
<feature type="transmembrane region" description="Helical" evidence="9">
    <location>
        <begin position="20"/>
        <end position="44"/>
    </location>
</feature>
<dbReference type="Pfam" id="PF00001">
    <property type="entry name" value="7tm_1"/>
    <property type="match status" value="1"/>
</dbReference>
<dbReference type="Gene3D" id="1.20.1070.10">
    <property type="entry name" value="Rhodopsin 7-helix transmembrane proteins"/>
    <property type="match status" value="1"/>
</dbReference>
<evidence type="ECO:0000256" key="3">
    <source>
        <dbReference type="ARBA" id="ARBA00022989"/>
    </source>
</evidence>
<evidence type="ECO:0000256" key="6">
    <source>
        <dbReference type="ARBA" id="ARBA00023170"/>
    </source>
</evidence>
<dbReference type="Proteomes" id="UP000596742">
    <property type="component" value="Unassembled WGS sequence"/>
</dbReference>
<feature type="transmembrane region" description="Helical" evidence="9">
    <location>
        <begin position="94"/>
        <end position="115"/>
    </location>
</feature>
<comment type="subcellular location">
    <subcellularLocation>
        <location evidence="1">Membrane</location>
        <topology evidence="1">Multi-pass membrane protein</topology>
    </subcellularLocation>
</comment>
<evidence type="ECO:0000259" key="10">
    <source>
        <dbReference type="PROSITE" id="PS50262"/>
    </source>
</evidence>
<dbReference type="PROSITE" id="PS00237">
    <property type="entry name" value="G_PROTEIN_RECEP_F1_1"/>
    <property type="match status" value="1"/>
</dbReference>
<evidence type="ECO:0000256" key="7">
    <source>
        <dbReference type="ARBA" id="ARBA00023224"/>
    </source>
</evidence>
<dbReference type="InterPro" id="IPR000276">
    <property type="entry name" value="GPCR_Rhodpsn"/>
</dbReference>
<protein>
    <recommendedName>
        <fullName evidence="10">G-protein coupled receptors family 1 profile domain-containing protein</fullName>
    </recommendedName>
</protein>
<keyword evidence="4 8" id="KW-0297">G-protein coupled receptor</keyword>
<keyword evidence="5 9" id="KW-0472">Membrane</keyword>
<dbReference type="OrthoDB" id="6113151at2759"/>
<dbReference type="CDD" id="cd00637">
    <property type="entry name" value="7tm_classA_rhodopsin-like"/>
    <property type="match status" value="1"/>
</dbReference>
<comment type="caution">
    <text evidence="11">The sequence shown here is derived from an EMBL/GenBank/DDBJ whole genome shotgun (WGS) entry which is preliminary data.</text>
</comment>
<keyword evidence="6 8" id="KW-0675">Receptor</keyword>
<evidence type="ECO:0000256" key="5">
    <source>
        <dbReference type="ARBA" id="ARBA00023136"/>
    </source>
</evidence>
<evidence type="ECO:0000313" key="11">
    <source>
        <dbReference type="EMBL" id="VDI35738.1"/>
    </source>
</evidence>
<dbReference type="EMBL" id="UYJE01005269">
    <property type="protein sequence ID" value="VDI35738.1"/>
    <property type="molecule type" value="Genomic_DNA"/>
</dbReference>
<dbReference type="AlphaFoldDB" id="A0A8B6EJ54"/>
<name>A0A8B6EJ54_MYTGA</name>
<reference evidence="11" key="1">
    <citation type="submission" date="2018-11" db="EMBL/GenBank/DDBJ databases">
        <authorList>
            <person name="Alioto T."/>
            <person name="Alioto T."/>
        </authorList>
    </citation>
    <scope>NUCLEOTIDE SEQUENCE</scope>
</reference>
<evidence type="ECO:0000256" key="1">
    <source>
        <dbReference type="ARBA" id="ARBA00004141"/>
    </source>
</evidence>
<sequence length="390" mass="43820">MRYHNMTVSEWNSDLAKLLIPNSVILTLYMICGITGNILVILVYTFKMKKHSEDRYFIPALAVSDLLACIVCASFGILLNMMQAQFTNNSLCKAYWFFAASTTYMSILLLTIIAIHRYLKVCRPLRAQMSLFWKKVALLSALVLSILLGCPTSLLYGTVEFSNASGNLTGRRCSRMKDVIKTGSSIYSGVVGLVLLSTITVLVVCYGKVGQTIFVHFKRMSKSGLNKNVQKGQSPSSCDTSATHSTDLLNINPEISSVPIKQELHTDNNGIEINDINVIAEGKSAKTQVKTGKVSMDAEEKNRSIMYKFSLMFMVITIVFLVCYLPKVILMVLEGRNPMFWENFSSGQRAGVLFLYRFYIVNNVVNPLIYAFMDMRFRQEAKKLLTCKYS</sequence>
<keyword evidence="12" id="KW-1185">Reference proteome</keyword>
<feature type="transmembrane region" description="Helical" evidence="9">
    <location>
        <begin position="353"/>
        <end position="373"/>
    </location>
</feature>
<feature type="transmembrane region" description="Helical" evidence="9">
    <location>
        <begin position="136"/>
        <end position="156"/>
    </location>
</feature>
<dbReference type="PANTHER" id="PTHR24243">
    <property type="entry name" value="G-PROTEIN COUPLED RECEPTOR"/>
    <property type="match status" value="1"/>
</dbReference>
<accession>A0A8B6EJ54</accession>
<dbReference type="GO" id="GO:0005886">
    <property type="term" value="C:plasma membrane"/>
    <property type="evidence" value="ECO:0007669"/>
    <property type="project" value="TreeGrafter"/>
</dbReference>
<evidence type="ECO:0000256" key="2">
    <source>
        <dbReference type="ARBA" id="ARBA00022692"/>
    </source>
</evidence>
<comment type="similarity">
    <text evidence="8">Belongs to the G-protein coupled receptor 1 family.</text>
</comment>
<evidence type="ECO:0000256" key="9">
    <source>
        <dbReference type="SAM" id="Phobius"/>
    </source>
</evidence>
<dbReference type="InterPro" id="IPR017452">
    <property type="entry name" value="GPCR_Rhodpsn_7TM"/>
</dbReference>
<evidence type="ECO:0000256" key="8">
    <source>
        <dbReference type="RuleBase" id="RU000688"/>
    </source>
</evidence>
<dbReference type="PANTHER" id="PTHR24243:SF224">
    <property type="entry name" value="G-PROTEIN COUPLED RECEPTOR 19-RELATED"/>
    <property type="match status" value="1"/>
</dbReference>
<gene>
    <name evidence="11" type="ORF">MGAL_10B049611</name>
</gene>
<proteinExistence type="inferred from homology"/>
<organism evidence="11 12">
    <name type="scientific">Mytilus galloprovincialis</name>
    <name type="common">Mediterranean mussel</name>
    <dbReference type="NCBI Taxonomy" id="29158"/>
    <lineage>
        <taxon>Eukaryota</taxon>
        <taxon>Metazoa</taxon>
        <taxon>Spiralia</taxon>
        <taxon>Lophotrochozoa</taxon>
        <taxon>Mollusca</taxon>
        <taxon>Bivalvia</taxon>
        <taxon>Autobranchia</taxon>
        <taxon>Pteriomorphia</taxon>
        <taxon>Mytilida</taxon>
        <taxon>Mytiloidea</taxon>
        <taxon>Mytilidae</taxon>
        <taxon>Mytilinae</taxon>
        <taxon>Mytilus</taxon>
    </lineage>
</organism>
<keyword evidence="7 8" id="KW-0807">Transducer</keyword>
<dbReference type="SUPFAM" id="SSF81321">
    <property type="entry name" value="Family A G protein-coupled receptor-like"/>
    <property type="match status" value="1"/>
</dbReference>
<keyword evidence="3 9" id="KW-1133">Transmembrane helix</keyword>
<evidence type="ECO:0000256" key="4">
    <source>
        <dbReference type="ARBA" id="ARBA00023040"/>
    </source>
</evidence>
<feature type="transmembrane region" description="Helical" evidence="9">
    <location>
        <begin position="311"/>
        <end position="333"/>
    </location>
</feature>
<feature type="domain" description="G-protein coupled receptors family 1 profile" evidence="10">
    <location>
        <begin position="36"/>
        <end position="370"/>
    </location>
</feature>
<evidence type="ECO:0000313" key="12">
    <source>
        <dbReference type="Proteomes" id="UP000596742"/>
    </source>
</evidence>
<feature type="transmembrane region" description="Helical" evidence="9">
    <location>
        <begin position="56"/>
        <end position="82"/>
    </location>
</feature>
<keyword evidence="2 8" id="KW-0812">Transmembrane</keyword>